<dbReference type="SUPFAM" id="SSF88697">
    <property type="entry name" value="PUA domain-like"/>
    <property type="match status" value="1"/>
</dbReference>
<feature type="compositionally biased region" description="Polar residues" evidence="10">
    <location>
        <begin position="44"/>
        <end position="71"/>
    </location>
</feature>
<dbReference type="Gene3D" id="3.30.230.10">
    <property type="match status" value="1"/>
</dbReference>
<dbReference type="GO" id="GO:0005524">
    <property type="term" value="F:ATP binding"/>
    <property type="evidence" value="ECO:0007669"/>
    <property type="project" value="UniProtKB-KW"/>
</dbReference>
<dbReference type="InterPro" id="IPR004815">
    <property type="entry name" value="Lon_bac/euk-typ"/>
</dbReference>
<dbReference type="InterPro" id="IPR008268">
    <property type="entry name" value="Peptidase_S16_AS"/>
</dbReference>
<dbReference type="InterPro" id="IPR003959">
    <property type="entry name" value="ATPase_AAA_core"/>
</dbReference>
<evidence type="ECO:0000256" key="6">
    <source>
        <dbReference type="ARBA" id="ARBA00050665"/>
    </source>
</evidence>
<evidence type="ECO:0000313" key="13">
    <source>
        <dbReference type="Proteomes" id="UP000522163"/>
    </source>
</evidence>
<evidence type="ECO:0000259" key="11">
    <source>
        <dbReference type="PROSITE" id="PS51786"/>
    </source>
</evidence>
<dbReference type="InterPro" id="IPR008269">
    <property type="entry name" value="Lon_proteolytic"/>
</dbReference>
<evidence type="ECO:0000313" key="12">
    <source>
        <dbReference type="EMBL" id="MBB6041306.1"/>
    </source>
</evidence>
<evidence type="ECO:0000256" key="1">
    <source>
        <dbReference type="ARBA" id="ARBA00022670"/>
    </source>
</evidence>
<feature type="region of interest" description="Disordered" evidence="10">
    <location>
        <begin position="15"/>
        <end position="167"/>
    </location>
</feature>
<evidence type="ECO:0000256" key="2">
    <source>
        <dbReference type="ARBA" id="ARBA00022741"/>
    </source>
</evidence>
<feature type="compositionally biased region" description="Polar residues" evidence="10">
    <location>
        <begin position="98"/>
        <end position="160"/>
    </location>
</feature>
<name>A0A7W9SGE5_9FIRM</name>
<evidence type="ECO:0000256" key="7">
    <source>
        <dbReference type="ARBA" id="ARBA00053875"/>
    </source>
</evidence>
<feature type="active site" evidence="8">
    <location>
        <position position="883"/>
    </location>
</feature>
<evidence type="ECO:0000256" key="8">
    <source>
        <dbReference type="PROSITE-ProRule" id="PRU01122"/>
    </source>
</evidence>
<evidence type="ECO:0000256" key="9">
    <source>
        <dbReference type="RuleBase" id="RU000591"/>
    </source>
</evidence>
<dbReference type="AlphaFoldDB" id="A0A7W9SGE5"/>
<gene>
    <name evidence="12" type="ORF">HNQ46_001283</name>
</gene>
<comment type="caution">
    <text evidence="12">The sequence shown here is derived from an EMBL/GenBank/DDBJ whole genome shotgun (WGS) entry which is preliminary data.</text>
</comment>
<dbReference type="GO" id="GO:0016887">
    <property type="term" value="F:ATP hydrolysis activity"/>
    <property type="evidence" value="ECO:0007669"/>
    <property type="project" value="InterPro"/>
</dbReference>
<comment type="function">
    <text evidence="7">ATP-dependent serine protease that mediates the selective degradation of mutant and abnormal proteins as well as certain short-lived regulatory proteins. Required for cellular homeostasis and for survival from DNA damage and developmental changes induced by stress. Degrades polypeptides processively to yield small peptide fragments that are 5 to 10 amino acids long. Binds to DNA in a double-stranded, site-specific manner.</text>
</comment>
<dbReference type="Pfam" id="PF22667">
    <property type="entry name" value="Lon_lid"/>
    <property type="match status" value="1"/>
</dbReference>
<dbReference type="GO" id="GO:0004176">
    <property type="term" value="F:ATP-dependent peptidase activity"/>
    <property type="evidence" value="ECO:0007669"/>
    <property type="project" value="UniProtKB-UniRule"/>
</dbReference>
<keyword evidence="1 8" id="KW-0645">Protease</keyword>
<accession>A0A7W9SGE5</accession>
<dbReference type="GO" id="GO:0004252">
    <property type="term" value="F:serine-type endopeptidase activity"/>
    <property type="evidence" value="ECO:0007669"/>
    <property type="project" value="UniProtKB-UniRule"/>
</dbReference>
<dbReference type="InterPro" id="IPR020568">
    <property type="entry name" value="Ribosomal_Su5_D2-typ_SF"/>
</dbReference>
<keyword evidence="2 9" id="KW-0547">Nucleotide-binding</keyword>
<evidence type="ECO:0000256" key="10">
    <source>
        <dbReference type="SAM" id="MobiDB-lite"/>
    </source>
</evidence>
<dbReference type="SUPFAM" id="SSF54211">
    <property type="entry name" value="Ribosomal protein S5 domain 2-like"/>
    <property type="match status" value="1"/>
</dbReference>
<dbReference type="Proteomes" id="UP000522163">
    <property type="component" value="Unassembled WGS sequence"/>
</dbReference>
<dbReference type="EMBL" id="JACHHH010000005">
    <property type="protein sequence ID" value="MBB6041306.1"/>
    <property type="molecule type" value="Genomic_DNA"/>
</dbReference>
<feature type="active site" evidence="8">
    <location>
        <position position="840"/>
    </location>
</feature>
<dbReference type="InterPro" id="IPR003593">
    <property type="entry name" value="AAA+_ATPase"/>
</dbReference>
<dbReference type="InterPro" id="IPR003111">
    <property type="entry name" value="Lon_prtase_N"/>
</dbReference>
<comment type="catalytic activity">
    <reaction evidence="6 8">
        <text>Hydrolysis of proteins in presence of ATP.</text>
        <dbReference type="EC" id="3.4.21.53"/>
    </reaction>
</comment>
<dbReference type="InterPro" id="IPR015947">
    <property type="entry name" value="PUA-like_sf"/>
</dbReference>
<dbReference type="Pfam" id="PF05362">
    <property type="entry name" value="Lon_C"/>
    <property type="match status" value="1"/>
</dbReference>
<dbReference type="Pfam" id="PF00004">
    <property type="entry name" value="AAA"/>
    <property type="match status" value="1"/>
</dbReference>
<dbReference type="InterPro" id="IPR027417">
    <property type="entry name" value="P-loop_NTPase"/>
</dbReference>
<dbReference type="EC" id="3.4.21.53" evidence="8"/>
<keyword evidence="4 8" id="KW-0720">Serine protease</keyword>
<dbReference type="Pfam" id="PF02190">
    <property type="entry name" value="LON_substr_bdg"/>
    <property type="match status" value="1"/>
</dbReference>
<comment type="similarity">
    <text evidence="8 9">Belongs to the peptidase S16 family.</text>
</comment>
<dbReference type="SUPFAM" id="SSF52540">
    <property type="entry name" value="P-loop containing nucleoside triphosphate hydrolases"/>
    <property type="match status" value="1"/>
</dbReference>
<dbReference type="Gene3D" id="1.20.58.1480">
    <property type="match status" value="1"/>
</dbReference>
<sequence>MSMQDVLEQIRSLLKKKKRGRISAISREIPQEMLKKQNSKQENEAQSSPGQRAQGQGSEARNSVGQNSVGQNFGGQSIGAQNTEGHNAVAPEAVEQSPVRQEQNKAARSGKSNTAVQSTGWNPETRSAEQNTASGSAESNTAAQSTGQNAVEQNTESQNGIERAKDNMTEYRGGNVMRVIPVYNMMVLPHSYIYFQVQSFKNIAGQEIRQDDHVLLAVLKEDSFNTKDLRKEEFHSVAVEGSVTEISGDGYVVVRTGQRVKILELAQKEGEPLLLETAPLSDIEDLDREDSERKLKEIKAELKTLVDRFRAGSIMQTMIDQYGSIQEVACILSPWLSLKNEERYQVLKEDRLSVRTKMLEQILYEYVEVTKVTSDARNQQQEDYQKLYKEQALQKQIDYLQKELDEMHPEKVSDLRKLELKIEESGMNEIAKKEASKILNRLKNEGTNGQEAGMLYDYMDFVTGLSWKKEEQKSIDLDEAEKILSEDHFGLKKVKERMIQQIAVMNLKKQQSGSILLFVGAPGTGKTSIGKSIAKALGRKYVRVSLGGVRDEADIRGHRRTYLGAMPGRIMDGIHKAGVSNPVMVLDEVDKLSSSYNGDPAAALLEVLDPEQNNTFTDHYMNVPYDLSDVLFICTANTTDSIPAPLLNRMEVIQYQGYTPREKFEIGKRHLMKKALKNVGLQPENVELSDEALESIISDYTREGGVRGLKKRLDTLCRIAAVHLVRGKGEKITVGKEDLQEYLDMNPLHHREVEEKGRAGVVTGLAWTAVGGEILFIETLATKGEGKLTITGQLGNVMKESAQIAISLVKSMFPEKASFFKENDLHIHVPDGATPKDGPSAGVTLTVALSSLVTGQAVCPQIAMTGEVSLEGKVNPIGGLPEKLMAAERAGVKTVLIPKANVDDLRDVPEEVKDKLEIRPVENVDEALSICGIEKGKDTPTEEKSEE</sequence>
<dbReference type="Gene3D" id="1.10.8.60">
    <property type="match status" value="1"/>
</dbReference>
<dbReference type="SMART" id="SM00382">
    <property type="entry name" value="AAA"/>
    <property type="match status" value="1"/>
</dbReference>
<dbReference type="SMART" id="SM00464">
    <property type="entry name" value="LON"/>
    <property type="match status" value="1"/>
</dbReference>
<feature type="compositionally biased region" description="Basic and acidic residues" evidence="10">
    <location>
        <begin position="29"/>
        <end position="43"/>
    </location>
</feature>
<dbReference type="NCBIfam" id="TIGR00763">
    <property type="entry name" value="lon"/>
    <property type="match status" value="1"/>
</dbReference>
<keyword evidence="3 8" id="KW-0378">Hydrolase</keyword>
<reference evidence="12 13" key="1">
    <citation type="submission" date="2020-08" db="EMBL/GenBank/DDBJ databases">
        <title>Genomic Encyclopedia of Type Strains, Phase IV (KMG-IV): sequencing the most valuable type-strain genomes for metagenomic binning, comparative biology and taxonomic classification.</title>
        <authorList>
            <person name="Goeker M."/>
        </authorList>
    </citation>
    <scope>NUCLEOTIDE SEQUENCE [LARGE SCALE GENOMIC DNA]</scope>
    <source>
        <strain evidence="12 13">DSM 17245</strain>
    </source>
</reference>
<dbReference type="Gene3D" id="3.40.50.300">
    <property type="entry name" value="P-loop containing nucleotide triphosphate hydrolases"/>
    <property type="match status" value="1"/>
</dbReference>
<dbReference type="InterPro" id="IPR014721">
    <property type="entry name" value="Ribsml_uS5_D2-typ_fold_subgr"/>
</dbReference>
<evidence type="ECO:0000256" key="4">
    <source>
        <dbReference type="ARBA" id="ARBA00022825"/>
    </source>
</evidence>
<feature type="domain" description="Lon proteolytic" evidence="11">
    <location>
        <begin position="756"/>
        <end position="934"/>
    </location>
</feature>
<dbReference type="InterPro" id="IPR054594">
    <property type="entry name" value="Lon_lid"/>
</dbReference>
<dbReference type="PROSITE" id="PS51786">
    <property type="entry name" value="LON_PROTEOLYTIC"/>
    <property type="match status" value="1"/>
</dbReference>
<dbReference type="PROSITE" id="PS01046">
    <property type="entry name" value="LON_SER"/>
    <property type="match status" value="1"/>
</dbReference>
<dbReference type="CDD" id="cd19500">
    <property type="entry name" value="RecA-like_Lon"/>
    <property type="match status" value="1"/>
</dbReference>
<dbReference type="FunFam" id="3.40.50.300:FF:000021">
    <property type="entry name" value="Lon protease homolog"/>
    <property type="match status" value="1"/>
</dbReference>
<organism evidence="12 13">
    <name type="scientific">Oribacterium sinus</name>
    <dbReference type="NCBI Taxonomy" id="237576"/>
    <lineage>
        <taxon>Bacteria</taxon>
        <taxon>Bacillati</taxon>
        <taxon>Bacillota</taxon>
        <taxon>Clostridia</taxon>
        <taxon>Lachnospirales</taxon>
        <taxon>Lachnospiraceae</taxon>
        <taxon>Oribacterium</taxon>
    </lineage>
</organism>
<dbReference type="GO" id="GO:0030163">
    <property type="term" value="P:protein catabolic process"/>
    <property type="evidence" value="ECO:0007669"/>
    <property type="project" value="InterPro"/>
</dbReference>
<evidence type="ECO:0000256" key="3">
    <source>
        <dbReference type="ARBA" id="ARBA00022801"/>
    </source>
</evidence>
<protein>
    <recommendedName>
        <fullName evidence="8">endopeptidase La</fullName>
        <ecNumber evidence="8">3.4.21.53</ecNumber>
    </recommendedName>
</protein>
<dbReference type="PRINTS" id="PR00830">
    <property type="entry name" value="ENDOLAPTASE"/>
</dbReference>
<dbReference type="InterPro" id="IPR027065">
    <property type="entry name" value="Lon_Prtase"/>
</dbReference>
<dbReference type="GO" id="GO:0006508">
    <property type="term" value="P:proteolysis"/>
    <property type="evidence" value="ECO:0007669"/>
    <property type="project" value="UniProtKB-KW"/>
</dbReference>
<keyword evidence="5 9" id="KW-0067">ATP-binding</keyword>
<dbReference type="PANTHER" id="PTHR10046">
    <property type="entry name" value="ATP DEPENDENT LON PROTEASE FAMILY MEMBER"/>
    <property type="match status" value="1"/>
</dbReference>
<evidence type="ECO:0000256" key="5">
    <source>
        <dbReference type="ARBA" id="ARBA00022840"/>
    </source>
</evidence>
<proteinExistence type="inferred from homology"/>